<name>A0A7S1ID13_9EUGL</name>
<sequence>MFEFSTMLWLSGDLRTGAVLKGQVFFFSPLRTTLYRAALPPTLQPLFAHCGHTPLPTTCNPHLPLISTPTACPPGTTQVCHLQTFESHAWIFSSSFLRPWAVAA</sequence>
<dbReference type="AlphaFoldDB" id="A0A7S1ID13"/>
<protein>
    <submittedName>
        <fullName evidence="1">Uncharacterized protein</fullName>
    </submittedName>
</protein>
<gene>
    <name evidence="1" type="ORF">EGYM00392_LOCUS19820</name>
</gene>
<organism evidence="1">
    <name type="scientific">Eutreptiella gymnastica</name>
    <dbReference type="NCBI Taxonomy" id="73025"/>
    <lineage>
        <taxon>Eukaryota</taxon>
        <taxon>Discoba</taxon>
        <taxon>Euglenozoa</taxon>
        <taxon>Euglenida</taxon>
        <taxon>Spirocuta</taxon>
        <taxon>Euglenophyceae</taxon>
        <taxon>Eutreptiales</taxon>
        <taxon>Eutreptiaceae</taxon>
        <taxon>Eutreptiella</taxon>
    </lineage>
</organism>
<reference evidence="1" key="1">
    <citation type="submission" date="2021-01" db="EMBL/GenBank/DDBJ databases">
        <authorList>
            <person name="Corre E."/>
            <person name="Pelletier E."/>
            <person name="Niang G."/>
            <person name="Scheremetjew M."/>
            <person name="Finn R."/>
            <person name="Kale V."/>
            <person name="Holt S."/>
            <person name="Cochrane G."/>
            <person name="Meng A."/>
            <person name="Brown T."/>
            <person name="Cohen L."/>
        </authorList>
    </citation>
    <scope>NUCLEOTIDE SEQUENCE</scope>
    <source>
        <strain evidence="1">NIES-381</strain>
    </source>
</reference>
<dbReference type="EMBL" id="HBGA01053836">
    <property type="protein sequence ID" value="CAD9008726.1"/>
    <property type="molecule type" value="Transcribed_RNA"/>
</dbReference>
<evidence type="ECO:0000313" key="1">
    <source>
        <dbReference type="EMBL" id="CAD9008726.1"/>
    </source>
</evidence>
<accession>A0A7S1ID13</accession>
<proteinExistence type="predicted"/>